<dbReference type="Pfam" id="PF04773">
    <property type="entry name" value="FecR"/>
    <property type="match status" value="1"/>
</dbReference>
<evidence type="ECO:0000313" key="5">
    <source>
        <dbReference type="Proteomes" id="UP001594351"/>
    </source>
</evidence>
<protein>
    <submittedName>
        <fullName evidence="4">FecR domain-containing protein</fullName>
    </submittedName>
</protein>
<evidence type="ECO:0000313" key="4">
    <source>
        <dbReference type="EMBL" id="MFC1853449.1"/>
    </source>
</evidence>
<evidence type="ECO:0000259" key="3">
    <source>
        <dbReference type="Pfam" id="PF04773"/>
    </source>
</evidence>
<feature type="transmembrane region" description="Helical" evidence="2">
    <location>
        <begin position="20"/>
        <end position="38"/>
    </location>
</feature>
<keyword evidence="5" id="KW-1185">Reference proteome</keyword>
<keyword evidence="2" id="KW-0812">Transmembrane</keyword>
<organism evidence="4 5">
    <name type="scientific">candidate division CSSED10-310 bacterium</name>
    <dbReference type="NCBI Taxonomy" id="2855610"/>
    <lineage>
        <taxon>Bacteria</taxon>
        <taxon>Bacteria division CSSED10-310</taxon>
    </lineage>
</organism>
<dbReference type="Proteomes" id="UP001594351">
    <property type="component" value="Unassembled WGS sequence"/>
</dbReference>
<feature type="domain" description="FecR protein" evidence="3">
    <location>
        <begin position="92"/>
        <end position="192"/>
    </location>
</feature>
<feature type="region of interest" description="Disordered" evidence="1">
    <location>
        <begin position="204"/>
        <end position="223"/>
    </location>
</feature>
<reference evidence="4 5" key="1">
    <citation type="submission" date="2024-09" db="EMBL/GenBank/DDBJ databases">
        <title>Laminarin stimulates single cell rates of sulfate reduction while oxygen inhibits transcriptomic activity in coastal marine sediment.</title>
        <authorList>
            <person name="Lindsay M."/>
            <person name="Orcutt B."/>
            <person name="Emerson D."/>
            <person name="Stepanauskas R."/>
            <person name="D'Angelo T."/>
        </authorList>
    </citation>
    <scope>NUCLEOTIDE SEQUENCE [LARGE SCALE GENOMIC DNA]</scope>
    <source>
        <strain evidence="4">SAG AM-311-K15</strain>
    </source>
</reference>
<keyword evidence="2" id="KW-1133">Transmembrane helix</keyword>
<feature type="compositionally biased region" description="Basic and acidic residues" evidence="1">
    <location>
        <begin position="268"/>
        <end position="289"/>
    </location>
</feature>
<evidence type="ECO:0000256" key="1">
    <source>
        <dbReference type="SAM" id="MobiDB-lite"/>
    </source>
</evidence>
<name>A0ABV6Z4R9_UNCC1</name>
<proteinExistence type="predicted"/>
<gene>
    <name evidence="4" type="ORF">ACFL27_24900</name>
</gene>
<dbReference type="PANTHER" id="PTHR38731">
    <property type="entry name" value="LIPL45-RELATED LIPOPROTEIN-RELATED"/>
    <property type="match status" value="1"/>
</dbReference>
<accession>A0ABV6Z4R9</accession>
<keyword evidence="2" id="KW-0472">Membrane</keyword>
<dbReference type="Gene3D" id="2.60.120.1440">
    <property type="match status" value="1"/>
</dbReference>
<dbReference type="EMBL" id="JBHPBY010000504">
    <property type="protein sequence ID" value="MFC1853449.1"/>
    <property type="molecule type" value="Genomic_DNA"/>
</dbReference>
<dbReference type="InterPro" id="IPR006860">
    <property type="entry name" value="FecR"/>
</dbReference>
<feature type="region of interest" description="Disordered" evidence="1">
    <location>
        <begin position="244"/>
        <end position="289"/>
    </location>
</feature>
<comment type="caution">
    <text evidence="4">The sequence shown here is derived from an EMBL/GenBank/DDBJ whole genome shotgun (WGS) entry which is preliminary data.</text>
</comment>
<sequence length="289" mass="32096">MKGKICERRLSTRTPSYGRVLSVMVGVVVFISALFFLFDITSQYSFVLADTTETETDKSGVITYLEGSAQKKKAVNPDWIAAYVQSTVEMGDTMKTLQSSRAELEINWDTIIRLSENTVVDFVKLFQDVNKKFVAADVEVAQGEIWGSIDSLSDDSAFSVGDTVARAEIRGTTFRYQHSDSGTKIKVYSGAVSVQAVRQVQGPTAVGAPQEVSGPAEVSGPQEVTMEQWTVLVKSMQEMVITPDGAKPTVRDFDATESEEQSDWVQWNKERDNQRKQHRKGELKGKTNR</sequence>
<evidence type="ECO:0000256" key="2">
    <source>
        <dbReference type="SAM" id="Phobius"/>
    </source>
</evidence>
<dbReference type="PANTHER" id="PTHR38731:SF1">
    <property type="entry name" value="FECR PROTEIN DOMAIN-CONTAINING PROTEIN"/>
    <property type="match status" value="1"/>
</dbReference>